<feature type="domain" description="HDOD" evidence="1">
    <location>
        <begin position="11"/>
        <end position="202"/>
    </location>
</feature>
<organism evidence="2 3">
    <name type="scientific">Rheinheimera lutimaris</name>
    <dbReference type="NCBI Taxonomy" id="2740584"/>
    <lineage>
        <taxon>Bacteria</taxon>
        <taxon>Pseudomonadati</taxon>
        <taxon>Pseudomonadota</taxon>
        <taxon>Gammaproteobacteria</taxon>
        <taxon>Chromatiales</taxon>
        <taxon>Chromatiaceae</taxon>
        <taxon>Rheinheimera</taxon>
    </lineage>
</organism>
<dbReference type="AlphaFoldDB" id="A0A7Y5EKB8"/>
<evidence type="ECO:0000313" key="3">
    <source>
        <dbReference type="Proteomes" id="UP000523161"/>
    </source>
</evidence>
<accession>A0A7Y5EKB8</accession>
<dbReference type="PROSITE" id="PS51833">
    <property type="entry name" value="HDOD"/>
    <property type="match status" value="1"/>
</dbReference>
<dbReference type="PANTHER" id="PTHR33525:SF6">
    <property type="entry name" value="HDOD DOMAIN-CONTAINING PROTEIN"/>
    <property type="match status" value="1"/>
</dbReference>
<dbReference type="RefSeq" id="WP_173500186.1">
    <property type="nucleotide sequence ID" value="NZ_JABSOD010000004.1"/>
</dbReference>
<dbReference type="EMBL" id="JABSOD010000004">
    <property type="protein sequence ID" value="NRQ41938.1"/>
    <property type="molecule type" value="Genomic_DNA"/>
</dbReference>
<dbReference type="InterPro" id="IPR013976">
    <property type="entry name" value="HDOD"/>
</dbReference>
<gene>
    <name evidence="2" type="ORF">HRH59_05030</name>
</gene>
<proteinExistence type="predicted"/>
<dbReference type="SUPFAM" id="SSF109604">
    <property type="entry name" value="HD-domain/PDEase-like"/>
    <property type="match status" value="1"/>
</dbReference>
<dbReference type="InterPro" id="IPR052340">
    <property type="entry name" value="RNase_Y/CdgJ"/>
</dbReference>
<sequence length="270" mass="29864">MKQLIEKATNLPSIPKVVQELIASFNTPDITGGHIAAILSNDQALTAKVLRMANSVRYGGHRKVGSVKDAVLVLGFNSLRTLVLSIGFTSALNGPAAFDIQAFWIKSFKMANRCKWLAKSLKIDAELAYTCGLLYAIGEYLIHLIRPEDAITIDKRVEIGESRSRVEQQLLGFDYTQAGAALADHWFFPQEIVRAIQYQESPLAAPGLSPYAACVHLGHHMLDNENKIAEGNFDDFPAKLLHAMHLTLSDMFTKLENVPDLDEGIEEFLN</sequence>
<protein>
    <submittedName>
        <fullName evidence="2">HDOD domain-containing protein</fullName>
    </submittedName>
</protein>
<dbReference type="Pfam" id="PF08668">
    <property type="entry name" value="HDOD"/>
    <property type="match status" value="1"/>
</dbReference>
<reference evidence="2 3" key="1">
    <citation type="submission" date="2020-06" db="EMBL/GenBank/DDBJ databases">
        <title>Rheinheimera sp. nov., a marine bacterium isolated from coastal.</title>
        <authorList>
            <person name="Yu Q."/>
            <person name="Qi Y."/>
            <person name="Pu J."/>
        </authorList>
    </citation>
    <scope>NUCLEOTIDE SEQUENCE [LARGE SCALE GENOMIC DNA]</scope>
    <source>
        <strain evidence="2 3">YQF-2</strain>
    </source>
</reference>
<dbReference type="Gene3D" id="1.10.3210.10">
    <property type="entry name" value="Hypothetical protein af1432"/>
    <property type="match status" value="1"/>
</dbReference>
<keyword evidence="3" id="KW-1185">Reference proteome</keyword>
<comment type="caution">
    <text evidence="2">The sequence shown here is derived from an EMBL/GenBank/DDBJ whole genome shotgun (WGS) entry which is preliminary data.</text>
</comment>
<dbReference type="Proteomes" id="UP000523161">
    <property type="component" value="Unassembled WGS sequence"/>
</dbReference>
<evidence type="ECO:0000259" key="1">
    <source>
        <dbReference type="PROSITE" id="PS51833"/>
    </source>
</evidence>
<dbReference type="PANTHER" id="PTHR33525">
    <property type="match status" value="1"/>
</dbReference>
<evidence type="ECO:0000313" key="2">
    <source>
        <dbReference type="EMBL" id="NRQ41938.1"/>
    </source>
</evidence>
<name>A0A7Y5EKB8_9GAMM</name>